<evidence type="ECO:0000259" key="8">
    <source>
        <dbReference type="Pfam" id="PF00441"/>
    </source>
</evidence>
<evidence type="ECO:0000313" key="11">
    <source>
        <dbReference type="Proteomes" id="UP000036061"/>
    </source>
</evidence>
<keyword evidence="4 7" id="KW-0285">Flavoprotein</keyword>
<evidence type="ECO:0000256" key="4">
    <source>
        <dbReference type="ARBA" id="ARBA00022630"/>
    </source>
</evidence>
<dbReference type="CDD" id="cd00567">
    <property type="entry name" value="ACAD"/>
    <property type="match status" value="1"/>
</dbReference>
<sequence length="414" mass="46188">MISFQVSEEIKEVISAIYRFVEVEIDPLRKKYQKELENERYFYDENGLLSPGVQEALKQVRLKSAEAGFYTMFGESELGGSGDDFGPISVALIYEAIMKKYGLDPLVMEMFPAGLFTGGLTPALLGMHPDTKAELLPGISRGEITLCFGLSEPDAGSDVWAIKTKAVKDGEHWVLNGTKQWITNAHYAKYGIIFAITDPELVEKRKGGITCFLVPFDGKTCVATSSIPYMGHLGSRIGIISIENARVHEKYIIGELNQGFGKALHGVDVGRVVMAATCVGAAQWALDKAIQYANERKTFGVTIGNHQAIQMMLADCAMEIYAARNMLLHCAWKMENQEKLPLKEISMIKAYCTEMLQKVVDRCIQIHGGMGLTNEMKLEKVWRWARTLRIPDGTTEIQKRTIARRLLQGDQSFQ</sequence>
<dbReference type="InterPro" id="IPR006091">
    <property type="entry name" value="Acyl-CoA_Oxase/DH_mid-dom"/>
</dbReference>
<dbReference type="InterPro" id="IPR036250">
    <property type="entry name" value="AcylCo_DH-like_C"/>
</dbReference>
<evidence type="ECO:0000313" key="10">
    <source>
        <dbReference type="EMBL" id="AWX56205.1"/>
    </source>
</evidence>
<dbReference type="PANTHER" id="PTHR48083">
    <property type="entry name" value="MEDIUM-CHAIN SPECIFIC ACYL-COA DEHYDROGENASE, MITOCHONDRIAL-RELATED"/>
    <property type="match status" value="1"/>
</dbReference>
<evidence type="ECO:0000256" key="2">
    <source>
        <dbReference type="ARBA" id="ARBA00009347"/>
    </source>
</evidence>
<dbReference type="Pfam" id="PF02770">
    <property type="entry name" value="Acyl-CoA_dh_M"/>
    <property type="match status" value="1"/>
</dbReference>
<comment type="similarity">
    <text evidence="2 7">Belongs to the acyl-CoA dehydrogenase family.</text>
</comment>
<dbReference type="GO" id="GO:0005737">
    <property type="term" value="C:cytoplasm"/>
    <property type="evidence" value="ECO:0007669"/>
    <property type="project" value="TreeGrafter"/>
</dbReference>
<evidence type="ECO:0000256" key="7">
    <source>
        <dbReference type="RuleBase" id="RU362125"/>
    </source>
</evidence>
<proteinExistence type="inferred from homology"/>
<dbReference type="EMBL" id="CP030117">
    <property type="protein sequence ID" value="AWX56205.1"/>
    <property type="molecule type" value="Genomic_DNA"/>
</dbReference>
<keyword evidence="6 7" id="KW-0560">Oxidoreductase</keyword>
<dbReference type="SUPFAM" id="SSF47203">
    <property type="entry name" value="Acyl-CoA dehydrogenase C-terminal domain-like"/>
    <property type="match status" value="1"/>
</dbReference>
<dbReference type="PANTHER" id="PTHR48083:SF2">
    <property type="entry name" value="MEDIUM-CHAIN SPECIFIC ACYL-COA DEHYDROGENASE, MITOCHONDRIAL"/>
    <property type="match status" value="1"/>
</dbReference>
<dbReference type="GO" id="GO:0003995">
    <property type="term" value="F:acyl-CoA dehydrogenase activity"/>
    <property type="evidence" value="ECO:0007669"/>
    <property type="project" value="InterPro"/>
</dbReference>
<dbReference type="FunFam" id="1.20.140.10:FF:000001">
    <property type="entry name" value="Acyl-CoA dehydrogenase"/>
    <property type="match status" value="1"/>
</dbReference>
<dbReference type="InterPro" id="IPR050741">
    <property type="entry name" value="Acyl-CoA_dehydrogenase"/>
</dbReference>
<evidence type="ECO:0000256" key="3">
    <source>
        <dbReference type="ARBA" id="ARBA00019125"/>
    </source>
</evidence>
<dbReference type="InterPro" id="IPR037069">
    <property type="entry name" value="AcylCoA_DH/ox_N_sf"/>
</dbReference>
<keyword evidence="5 7" id="KW-0274">FAD</keyword>
<dbReference type="Gene3D" id="1.20.140.10">
    <property type="entry name" value="Butyryl-CoA Dehydrogenase, subunit A, domain 3"/>
    <property type="match status" value="1"/>
</dbReference>
<protein>
    <recommendedName>
        <fullName evidence="3">Medium-chain specific acyl-CoA dehydrogenase, mitochondrial</fullName>
    </recommendedName>
</protein>
<evidence type="ECO:0000256" key="1">
    <source>
        <dbReference type="ARBA" id="ARBA00001974"/>
    </source>
</evidence>
<dbReference type="Pfam" id="PF00441">
    <property type="entry name" value="Acyl-CoA_dh_1"/>
    <property type="match status" value="1"/>
</dbReference>
<dbReference type="SUPFAM" id="SSF56645">
    <property type="entry name" value="Acyl-CoA dehydrogenase NM domain-like"/>
    <property type="match status" value="1"/>
</dbReference>
<dbReference type="InterPro" id="IPR006089">
    <property type="entry name" value="Acyl-CoA_DH_CS"/>
</dbReference>
<comment type="cofactor">
    <cofactor evidence="1 7">
        <name>FAD</name>
        <dbReference type="ChEBI" id="CHEBI:57692"/>
    </cofactor>
</comment>
<dbReference type="GO" id="GO:0050660">
    <property type="term" value="F:flavin adenine dinucleotide binding"/>
    <property type="evidence" value="ECO:0007669"/>
    <property type="project" value="InterPro"/>
</dbReference>
<dbReference type="AlphaFoldDB" id="A0A2Z4MI75"/>
<feature type="domain" description="Acyl-CoA oxidase/dehydrogenase middle" evidence="9">
    <location>
        <begin position="147"/>
        <end position="244"/>
    </location>
</feature>
<feature type="domain" description="Acyl-CoA dehydrogenase/oxidase C-terminal" evidence="8">
    <location>
        <begin position="257"/>
        <end position="407"/>
    </location>
</feature>
<dbReference type="RefSeq" id="WP_082195926.1">
    <property type="nucleotide sequence ID" value="NZ_CP030117.1"/>
</dbReference>
<reference evidence="10 11" key="1">
    <citation type="journal article" date="2015" name="Genome Announc.">
        <title>Draft Genome Sequence of Brevibacillus brevis DZQ7, a Plant Growth-Promoting Rhizobacterium with Broad-Spectrum Antimicrobial Activity.</title>
        <authorList>
            <person name="Hou Q."/>
            <person name="Wang C."/>
            <person name="Hou X."/>
            <person name="Xia Z."/>
            <person name="Ye J."/>
            <person name="Liu K."/>
            <person name="Liu H."/>
            <person name="Wang J."/>
            <person name="Guo H."/>
            <person name="Yu X."/>
            <person name="Yang Y."/>
            <person name="Du B."/>
            <person name="Ding Y."/>
        </authorList>
    </citation>
    <scope>NUCLEOTIDE SEQUENCE [LARGE SCALE GENOMIC DNA]</scope>
    <source>
        <strain evidence="10 11">DZQ7</strain>
    </source>
</reference>
<name>A0A2Z4MI75_BREBE</name>
<evidence type="ECO:0000256" key="6">
    <source>
        <dbReference type="ARBA" id="ARBA00023002"/>
    </source>
</evidence>
<dbReference type="Gene3D" id="2.40.110.10">
    <property type="entry name" value="Butyryl-CoA Dehydrogenase, subunit A, domain 2"/>
    <property type="match status" value="1"/>
</dbReference>
<dbReference type="PROSITE" id="PS00072">
    <property type="entry name" value="ACYL_COA_DH_1"/>
    <property type="match status" value="1"/>
</dbReference>
<dbReference type="Gene3D" id="1.10.540.10">
    <property type="entry name" value="Acyl-CoA dehydrogenase/oxidase, N-terminal domain"/>
    <property type="match status" value="1"/>
</dbReference>
<organism evidence="10 11">
    <name type="scientific">Brevibacillus brevis</name>
    <name type="common">Bacillus brevis</name>
    <dbReference type="NCBI Taxonomy" id="1393"/>
    <lineage>
        <taxon>Bacteria</taxon>
        <taxon>Bacillati</taxon>
        <taxon>Bacillota</taxon>
        <taxon>Bacilli</taxon>
        <taxon>Bacillales</taxon>
        <taxon>Paenibacillaceae</taxon>
        <taxon>Brevibacillus</taxon>
    </lineage>
</organism>
<gene>
    <name evidence="10" type="ORF">AB432_014680</name>
</gene>
<accession>A0A2Z4MI75</accession>
<evidence type="ECO:0000259" key="9">
    <source>
        <dbReference type="Pfam" id="PF02770"/>
    </source>
</evidence>
<dbReference type="Proteomes" id="UP000036061">
    <property type="component" value="Chromosome"/>
</dbReference>
<dbReference type="GO" id="GO:0033539">
    <property type="term" value="P:fatty acid beta-oxidation using acyl-CoA dehydrogenase"/>
    <property type="evidence" value="ECO:0007669"/>
    <property type="project" value="TreeGrafter"/>
</dbReference>
<dbReference type="InterPro" id="IPR046373">
    <property type="entry name" value="Acyl-CoA_Oxase/DH_mid-dom_sf"/>
</dbReference>
<evidence type="ECO:0000256" key="5">
    <source>
        <dbReference type="ARBA" id="ARBA00022827"/>
    </source>
</evidence>
<dbReference type="InterPro" id="IPR009100">
    <property type="entry name" value="AcylCoA_DH/oxidase_NM_dom_sf"/>
</dbReference>
<dbReference type="InterPro" id="IPR009075">
    <property type="entry name" value="AcylCo_DH/oxidase_C"/>
</dbReference>